<proteinExistence type="inferred from homology"/>
<dbReference type="InterPro" id="IPR025997">
    <property type="entry name" value="SBP_2_dom"/>
</dbReference>
<dbReference type="InterPro" id="IPR028082">
    <property type="entry name" value="Peripla_BP_I"/>
</dbReference>
<evidence type="ECO:0000313" key="7">
    <source>
        <dbReference type="Proteomes" id="UP000606889"/>
    </source>
</evidence>
<name>A0ABR7EHH0_9FIRM</name>
<comment type="similarity">
    <text evidence="2">Belongs to the bacterial solute-binding protein 2 family.</text>
</comment>
<dbReference type="EMBL" id="JACOON010000005">
    <property type="protein sequence ID" value="MBC5648801.1"/>
    <property type="molecule type" value="Genomic_DNA"/>
</dbReference>
<comment type="caution">
    <text evidence="6">The sequence shown here is derived from an EMBL/GenBank/DDBJ whole genome shotgun (WGS) entry which is preliminary data.</text>
</comment>
<feature type="domain" description="Periplasmic binding protein" evidence="5">
    <location>
        <begin position="57"/>
        <end position="321"/>
    </location>
</feature>
<dbReference type="SUPFAM" id="SSF53822">
    <property type="entry name" value="Periplasmic binding protein-like I"/>
    <property type="match status" value="1"/>
</dbReference>
<dbReference type="RefSeq" id="WP_186858252.1">
    <property type="nucleotide sequence ID" value="NZ_JACOON010000005.1"/>
</dbReference>
<feature type="region of interest" description="Disordered" evidence="4">
    <location>
        <begin position="28"/>
        <end position="54"/>
    </location>
</feature>
<keyword evidence="3" id="KW-0732">Signal</keyword>
<dbReference type="CDD" id="cd01536">
    <property type="entry name" value="PBP1_ABC_sugar_binding-like"/>
    <property type="match status" value="1"/>
</dbReference>
<protein>
    <submittedName>
        <fullName evidence="6">Sugar ABC transporter substrate-binding protein</fullName>
    </submittedName>
</protein>
<comment type="subcellular location">
    <subcellularLocation>
        <location evidence="1">Cell envelope</location>
    </subcellularLocation>
</comment>
<evidence type="ECO:0000256" key="4">
    <source>
        <dbReference type="SAM" id="MobiDB-lite"/>
    </source>
</evidence>
<sequence>MKKIGLIVLTVLLVLTLLGCGAQPAAGGQETSAAASETETLAAEETSAAPQTGGAKIGVSFDSLVSPFWVANLDAMEEASQAAGMELVTVMAEGDATKQNQQIENLIAQGVDAIVCGPKDSGAIVSSVKKCKDAGIPMIMDNRSVTGDVLPDVQVVADNKTMATDVLDTFAEIARKEGKSYKAILLIGSLSDENAVLRKQGHDEAIAANSDVYDIVAEVPTDWNLDTALKGLQNALQANPDIDLIISPSDYLWPPIRSSLEQTGRWAKIGEENHVAVVSFDGDEVGMQYMKDGYSEANAAQDAVLEGQMCIEWAQKLLNGETPEENILYDPGKIITFENFEEVGPTIYSYGLLK</sequence>
<feature type="compositionally biased region" description="Low complexity" evidence="4">
    <location>
        <begin position="30"/>
        <end position="49"/>
    </location>
</feature>
<evidence type="ECO:0000256" key="2">
    <source>
        <dbReference type="ARBA" id="ARBA00007639"/>
    </source>
</evidence>
<dbReference type="PROSITE" id="PS51257">
    <property type="entry name" value="PROKAR_LIPOPROTEIN"/>
    <property type="match status" value="1"/>
</dbReference>
<organism evidence="6 7">
    <name type="scientific">Christensenella tenuis</name>
    <dbReference type="NCBI Taxonomy" id="2763033"/>
    <lineage>
        <taxon>Bacteria</taxon>
        <taxon>Bacillati</taxon>
        <taxon>Bacillota</taxon>
        <taxon>Clostridia</taxon>
        <taxon>Christensenellales</taxon>
        <taxon>Christensenellaceae</taxon>
        <taxon>Christensenella</taxon>
    </lineage>
</organism>
<dbReference type="PANTHER" id="PTHR46847">
    <property type="entry name" value="D-ALLOSE-BINDING PERIPLASMIC PROTEIN-RELATED"/>
    <property type="match status" value="1"/>
</dbReference>
<evidence type="ECO:0000256" key="3">
    <source>
        <dbReference type="ARBA" id="ARBA00022729"/>
    </source>
</evidence>
<reference evidence="6 7" key="1">
    <citation type="submission" date="2020-08" db="EMBL/GenBank/DDBJ databases">
        <title>Genome public.</title>
        <authorList>
            <person name="Liu C."/>
            <person name="Sun Q."/>
        </authorList>
    </citation>
    <scope>NUCLEOTIDE SEQUENCE [LARGE SCALE GENOMIC DNA]</scope>
    <source>
        <strain evidence="6 7">NSJ-35</strain>
    </source>
</reference>
<dbReference type="Pfam" id="PF13407">
    <property type="entry name" value="Peripla_BP_4"/>
    <property type="match status" value="1"/>
</dbReference>
<evidence type="ECO:0000313" key="6">
    <source>
        <dbReference type="EMBL" id="MBC5648801.1"/>
    </source>
</evidence>
<dbReference type="Gene3D" id="3.40.50.2300">
    <property type="match status" value="2"/>
</dbReference>
<gene>
    <name evidence="6" type="ORF">H8S18_10680</name>
</gene>
<evidence type="ECO:0000259" key="5">
    <source>
        <dbReference type="Pfam" id="PF13407"/>
    </source>
</evidence>
<dbReference type="Proteomes" id="UP000606889">
    <property type="component" value="Unassembled WGS sequence"/>
</dbReference>
<evidence type="ECO:0000256" key="1">
    <source>
        <dbReference type="ARBA" id="ARBA00004196"/>
    </source>
</evidence>
<dbReference type="PANTHER" id="PTHR46847:SF1">
    <property type="entry name" value="D-ALLOSE-BINDING PERIPLASMIC PROTEIN-RELATED"/>
    <property type="match status" value="1"/>
</dbReference>
<accession>A0ABR7EHH0</accession>
<keyword evidence="7" id="KW-1185">Reference proteome</keyword>